<dbReference type="CDD" id="cd09294">
    <property type="entry name" value="SmpB"/>
    <property type="match status" value="1"/>
</dbReference>
<comment type="function">
    <text evidence="3">Required for rescue of stalled ribosomes mediated by trans-translation. Binds to transfer-messenger RNA (tmRNA), required for stable association of tmRNA with ribosomes. tmRNA and SmpB together mimic tRNA shape, replacing the anticodon stem-loop with SmpB. tmRNA is encoded by the ssrA gene; the 2 termini fold to resemble tRNA(Ala) and it encodes a 'tag peptide', a short internal open reading frame. During trans-translation Ala-aminoacylated tmRNA acts like a tRNA, entering the A-site of stalled ribosomes, displacing the stalled mRNA. The ribosome then switches to translate the ORF on the tmRNA; the nascent peptide is terminated with the 'tag peptide' encoded by the tmRNA and targeted for degradation. The ribosome is freed to recommence translation, which seems to be the essential function of trans-translation.</text>
</comment>
<dbReference type="InterPro" id="IPR000037">
    <property type="entry name" value="SsrA-bd_prot"/>
</dbReference>
<keyword evidence="1 3" id="KW-0963">Cytoplasm</keyword>
<dbReference type="EMBL" id="SHBO01000007">
    <property type="protein sequence ID" value="RZO07998.1"/>
    <property type="molecule type" value="Genomic_DNA"/>
</dbReference>
<organism evidence="4 5">
    <name type="scientific">SAR92 clade bacterium</name>
    <dbReference type="NCBI Taxonomy" id="2315479"/>
    <lineage>
        <taxon>Bacteria</taxon>
        <taxon>Pseudomonadati</taxon>
        <taxon>Pseudomonadota</taxon>
        <taxon>Gammaproteobacteria</taxon>
        <taxon>Cellvibrionales</taxon>
        <taxon>Porticoccaceae</taxon>
        <taxon>SAR92 clade</taxon>
    </lineage>
</organism>
<dbReference type="GO" id="GO:0005829">
    <property type="term" value="C:cytosol"/>
    <property type="evidence" value="ECO:0007669"/>
    <property type="project" value="TreeGrafter"/>
</dbReference>
<dbReference type="AlphaFoldDB" id="A0A520LNG2"/>
<dbReference type="Gene3D" id="2.40.280.10">
    <property type="match status" value="1"/>
</dbReference>
<dbReference type="InterPro" id="IPR023620">
    <property type="entry name" value="SmpB"/>
</dbReference>
<dbReference type="Proteomes" id="UP000318148">
    <property type="component" value="Unassembled WGS sequence"/>
</dbReference>
<sequence length="157" mass="18374">MAKKVKKQSNTIATNKRARFDFELTDQFEAGLILEGWEVKSLRQGQVTMRDSFIMIDNNEGWIHNLNISPLISKSSHYESSPTRIRKLLLNNNEIKKIKTHIEQKGFTCVCTSLYWKKHLVKCNLALAKGKTDLDKRNVLKERAWNIEKQRVLKKKF</sequence>
<comment type="similarity">
    <text evidence="3">Belongs to the SmpB family.</text>
</comment>
<gene>
    <name evidence="3 4" type="primary">smpB</name>
    <name evidence="4" type="ORF">EVB02_01025</name>
</gene>
<dbReference type="GO" id="GO:0070930">
    <property type="term" value="P:trans-translation-dependent protein tagging"/>
    <property type="evidence" value="ECO:0007669"/>
    <property type="project" value="TreeGrafter"/>
</dbReference>
<dbReference type="HAMAP" id="MF_00023">
    <property type="entry name" value="SmpB"/>
    <property type="match status" value="1"/>
</dbReference>
<dbReference type="GO" id="GO:0070929">
    <property type="term" value="P:trans-translation"/>
    <property type="evidence" value="ECO:0007669"/>
    <property type="project" value="UniProtKB-UniRule"/>
</dbReference>
<evidence type="ECO:0000313" key="5">
    <source>
        <dbReference type="Proteomes" id="UP000318148"/>
    </source>
</evidence>
<name>A0A520LNG2_9GAMM</name>
<comment type="subcellular location">
    <subcellularLocation>
        <location evidence="3">Cytoplasm</location>
    </subcellularLocation>
    <text evidence="3">The tmRNA-SmpB complex associates with stalled 70S ribosomes.</text>
</comment>
<dbReference type="NCBIfam" id="TIGR00086">
    <property type="entry name" value="smpB"/>
    <property type="match status" value="1"/>
</dbReference>
<dbReference type="Pfam" id="PF01668">
    <property type="entry name" value="SmpB"/>
    <property type="match status" value="1"/>
</dbReference>
<reference evidence="4 5" key="1">
    <citation type="submission" date="2019-02" db="EMBL/GenBank/DDBJ databases">
        <title>Prokaryotic population dynamics and viral predation in marine succession experiment using metagenomics: the confinement effect.</title>
        <authorList>
            <person name="Haro-Moreno J.M."/>
            <person name="Rodriguez-Valera F."/>
            <person name="Lopez-Perez M."/>
        </authorList>
    </citation>
    <scope>NUCLEOTIDE SEQUENCE [LARGE SCALE GENOMIC DNA]</scope>
    <source>
        <strain evidence="4">MED-G169</strain>
    </source>
</reference>
<evidence type="ECO:0000256" key="3">
    <source>
        <dbReference type="HAMAP-Rule" id="MF_00023"/>
    </source>
</evidence>
<dbReference type="InterPro" id="IPR020081">
    <property type="entry name" value="SsrA-bd_prot_CS"/>
</dbReference>
<dbReference type="PANTHER" id="PTHR30308">
    <property type="entry name" value="TMRNA-BINDING COMPONENT OF TRANS-TRANSLATION TAGGING COMPLEX"/>
    <property type="match status" value="1"/>
</dbReference>
<comment type="caution">
    <text evidence="4">The sequence shown here is derived from an EMBL/GenBank/DDBJ whole genome shotgun (WGS) entry which is preliminary data.</text>
</comment>
<dbReference type="PANTHER" id="PTHR30308:SF2">
    <property type="entry name" value="SSRA-BINDING PROTEIN"/>
    <property type="match status" value="1"/>
</dbReference>
<accession>A0A520LNG2</accession>
<evidence type="ECO:0000256" key="2">
    <source>
        <dbReference type="ARBA" id="ARBA00022884"/>
    </source>
</evidence>
<dbReference type="SUPFAM" id="SSF74982">
    <property type="entry name" value="Small protein B (SmpB)"/>
    <property type="match status" value="1"/>
</dbReference>
<protein>
    <recommendedName>
        <fullName evidence="3">SsrA-binding protein</fullName>
    </recommendedName>
    <alternativeName>
        <fullName evidence="3">Small protein B</fullName>
    </alternativeName>
</protein>
<evidence type="ECO:0000313" key="4">
    <source>
        <dbReference type="EMBL" id="RZO07998.1"/>
    </source>
</evidence>
<dbReference type="NCBIfam" id="NF003843">
    <property type="entry name" value="PRK05422.1"/>
    <property type="match status" value="1"/>
</dbReference>
<proteinExistence type="inferred from homology"/>
<evidence type="ECO:0000256" key="1">
    <source>
        <dbReference type="ARBA" id="ARBA00022490"/>
    </source>
</evidence>
<keyword evidence="2 3" id="KW-0694">RNA-binding</keyword>
<dbReference type="GO" id="GO:0003723">
    <property type="term" value="F:RNA binding"/>
    <property type="evidence" value="ECO:0007669"/>
    <property type="project" value="UniProtKB-UniRule"/>
</dbReference>
<dbReference type="PROSITE" id="PS01317">
    <property type="entry name" value="SSRP"/>
    <property type="match status" value="1"/>
</dbReference>